<evidence type="ECO:0000259" key="7">
    <source>
        <dbReference type="PROSITE" id="PS50048"/>
    </source>
</evidence>
<dbReference type="InterPro" id="IPR036864">
    <property type="entry name" value="Zn2-C6_fun-type_DNA-bd_sf"/>
</dbReference>
<dbReference type="Pfam" id="PF00172">
    <property type="entry name" value="Zn_clus"/>
    <property type="match status" value="1"/>
</dbReference>
<evidence type="ECO:0000256" key="2">
    <source>
        <dbReference type="ARBA" id="ARBA00022833"/>
    </source>
</evidence>
<keyword evidence="3" id="KW-0805">Transcription regulation</keyword>
<evidence type="ECO:0000256" key="6">
    <source>
        <dbReference type="ARBA" id="ARBA00023242"/>
    </source>
</evidence>
<dbReference type="SMART" id="SM00066">
    <property type="entry name" value="GAL4"/>
    <property type="match status" value="1"/>
</dbReference>
<protein>
    <recommendedName>
        <fullName evidence="7">Zn(2)-C6 fungal-type domain-containing protein</fullName>
    </recommendedName>
</protein>
<dbReference type="AlphaFoldDB" id="A0A8G1W1T2"/>
<dbReference type="RefSeq" id="XP_040805295.1">
    <property type="nucleotide sequence ID" value="XM_040948315.1"/>
</dbReference>
<keyword evidence="1" id="KW-0479">Metal-binding</keyword>
<evidence type="ECO:0000256" key="5">
    <source>
        <dbReference type="ARBA" id="ARBA00023163"/>
    </source>
</evidence>
<dbReference type="OrthoDB" id="3172332at2759"/>
<dbReference type="GO" id="GO:0003677">
    <property type="term" value="F:DNA binding"/>
    <property type="evidence" value="ECO:0007669"/>
    <property type="project" value="UniProtKB-KW"/>
</dbReference>
<dbReference type="SUPFAM" id="SSF57701">
    <property type="entry name" value="Zn2/Cys6 DNA-binding domain"/>
    <property type="match status" value="1"/>
</dbReference>
<gene>
    <name evidence="8" type="ORF">BO72DRAFT_492703</name>
</gene>
<reference evidence="8 9" key="1">
    <citation type="submission" date="2018-02" db="EMBL/GenBank/DDBJ databases">
        <title>The genomes of Aspergillus section Nigri reveals drivers in fungal speciation.</title>
        <authorList>
            <consortium name="DOE Joint Genome Institute"/>
            <person name="Vesth T.C."/>
            <person name="Nybo J."/>
            <person name="Theobald S."/>
            <person name="Brandl J."/>
            <person name="Frisvad J.C."/>
            <person name="Nielsen K.F."/>
            <person name="Lyhne E.K."/>
            <person name="Kogle M.E."/>
            <person name="Kuo A."/>
            <person name="Riley R."/>
            <person name="Clum A."/>
            <person name="Nolan M."/>
            <person name="Lipzen A."/>
            <person name="Salamov A."/>
            <person name="Henrissat B."/>
            <person name="Wiebenga A."/>
            <person name="De vries R.P."/>
            <person name="Grigoriev I.V."/>
            <person name="Mortensen U.H."/>
            <person name="Andersen M.R."/>
            <person name="Baker S.E."/>
        </authorList>
    </citation>
    <scope>NUCLEOTIDE SEQUENCE [LARGE SCALE GENOMIC DNA]</scope>
    <source>
        <strain evidence="8 9">CBS 313.89</strain>
    </source>
</reference>
<dbReference type="Gene3D" id="4.10.240.10">
    <property type="entry name" value="Zn(2)-C6 fungal-type DNA-binding domain"/>
    <property type="match status" value="1"/>
</dbReference>
<feature type="domain" description="Zn(2)-C6 fungal-type" evidence="7">
    <location>
        <begin position="19"/>
        <end position="47"/>
    </location>
</feature>
<dbReference type="PROSITE" id="PS50048">
    <property type="entry name" value="ZN2_CY6_FUNGAL_2"/>
    <property type="match status" value="1"/>
</dbReference>
<dbReference type="PROSITE" id="PS00463">
    <property type="entry name" value="ZN2_CY6_FUNGAL_1"/>
    <property type="match status" value="1"/>
</dbReference>
<dbReference type="GO" id="GO:0008270">
    <property type="term" value="F:zinc ion binding"/>
    <property type="evidence" value="ECO:0007669"/>
    <property type="project" value="InterPro"/>
</dbReference>
<dbReference type="PANTHER" id="PTHR36206:SF16">
    <property type="entry name" value="TRANSCRIPTION FACTOR DOMAIN-CONTAINING PROTEIN-RELATED"/>
    <property type="match status" value="1"/>
</dbReference>
<sequence>MSSQPAKKRRFGGKRSKTGCRTCRIRRIKCDEAPEKCRNCTSTGRLCDGYEAYRLPVAAKRGKNLSFSLSTPVNTQIRWVVTSDQRRCFSFFCDRTITDALGYYDSQLWEQFVFQMANIEPAVCHAAVALGAAHQEVVFQGINFPGNGKAGRGVWYFYALEESARAFELLRRRNPQDPQMRQVTLLCCLLFVYLSLLQRDYDTAFRHLQAGLRVSQELRLGRCNPLFGSSLVGGGMNPHLLAAFAQLETQSTHFNPRGCSQLWANQPPRTHIRLSNDCDRDCGLLGQSVDDLRLAMQPLDSAINHFFQRLGTASAEEIVAHYSDFKAAQTHLLADLEHATHFLDNFCALKYASLSPKHKRGADLLRLHLMTYSVGLRMSLIAQLPPAQAQAFSADHAAILSLARTIVAQFPDRPTIMVDSGVILPLQVVADSCPDLHVRWQAIQELRAWPHYEGPYDSVLASVISGARCRLELRARIRAELRGFFDTDGTVVGKELFDRMVDEELRERLRILAVPGGDDEGFPQASDQADAELAQIMASASLDNWTSPSYGGTVIADSLEVDKTVHRPGGGSPVM</sequence>
<dbReference type="CDD" id="cd00067">
    <property type="entry name" value="GAL4"/>
    <property type="match status" value="1"/>
</dbReference>
<organism evidence="8 9">
    <name type="scientific">Aspergillus fijiensis CBS 313.89</name>
    <dbReference type="NCBI Taxonomy" id="1448319"/>
    <lineage>
        <taxon>Eukaryota</taxon>
        <taxon>Fungi</taxon>
        <taxon>Dikarya</taxon>
        <taxon>Ascomycota</taxon>
        <taxon>Pezizomycotina</taxon>
        <taxon>Eurotiomycetes</taxon>
        <taxon>Eurotiomycetidae</taxon>
        <taxon>Eurotiales</taxon>
        <taxon>Aspergillaceae</taxon>
        <taxon>Aspergillus</taxon>
    </lineage>
</organism>
<evidence type="ECO:0000256" key="1">
    <source>
        <dbReference type="ARBA" id="ARBA00022723"/>
    </source>
</evidence>
<dbReference type="InterPro" id="IPR001138">
    <property type="entry name" value="Zn2Cys6_DnaBD"/>
</dbReference>
<dbReference type="PANTHER" id="PTHR36206">
    <property type="entry name" value="ASPERCRYPTIN BIOSYNTHESIS CLUSTER-SPECIFIC TRANSCRIPTION REGULATOR ATNN-RELATED"/>
    <property type="match status" value="1"/>
</dbReference>
<keyword evidence="5" id="KW-0804">Transcription</keyword>
<proteinExistence type="predicted"/>
<evidence type="ECO:0000256" key="4">
    <source>
        <dbReference type="ARBA" id="ARBA00023125"/>
    </source>
</evidence>
<dbReference type="VEuPathDB" id="FungiDB:BO72DRAFT_492703"/>
<evidence type="ECO:0000256" key="3">
    <source>
        <dbReference type="ARBA" id="ARBA00023015"/>
    </source>
</evidence>
<dbReference type="GeneID" id="63865648"/>
<keyword evidence="9" id="KW-1185">Reference proteome</keyword>
<dbReference type="InterPro" id="IPR052360">
    <property type="entry name" value="Transcr_Regulatory_Proteins"/>
</dbReference>
<evidence type="ECO:0000313" key="9">
    <source>
        <dbReference type="Proteomes" id="UP000249789"/>
    </source>
</evidence>
<keyword evidence="2" id="KW-0862">Zinc</keyword>
<keyword evidence="4" id="KW-0238">DNA-binding</keyword>
<accession>A0A8G1W1T2</accession>
<name>A0A8G1W1T2_9EURO</name>
<evidence type="ECO:0000313" key="8">
    <source>
        <dbReference type="EMBL" id="RAK81285.1"/>
    </source>
</evidence>
<dbReference type="GO" id="GO:0000981">
    <property type="term" value="F:DNA-binding transcription factor activity, RNA polymerase II-specific"/>
    <property type="evidence" value="ECO:0007669"/>
    <property type="project" value="InterPro"/>
</dbReference>
<dbReference type="EMBL" id="KZ824626">
    <property type="protein sequence ID" value="RAK81285.1"/>
    <property type="molecule type" value="Genomic_DNA"/>
</dbReference>
<keyword evidence="6" id="KW-0539">Nucleus</keyword>
<dbReference type="Proteomes" id="UP000249789">
    <property type="component" value="Unassembled WGS sequence"/>
</dbReference>